<protein>
    <submittedName>
        <fullName evidence="3">GIY-YIG domain-containing protein</fullName>
    </submittedName>
</protein>
<reference evidence="1 2" key="2">
    <citation type="submission" date="2018-11" db="EMBL/GenBank/DDBJ databases">
        <authorList>
            <consortium name="Pathogen Informatics"/>
        </authorList>
    </citation>
    <scope>NUCLEOTIDE SEQUENCE [LARGE SCALE GENOMIC DNA]</scope>
</reference>
<name>A0A183HT58_9BILA</name>
<dbReference type="Proteomes" id="UP000267606">
    <property type="component" value="Unassembled WGS sequence"/>
</dbReference>
<gene>
    <name evidence="1" type="ORF">OFLC_LOCUS10672</name>
</gene>
<accession>A0A183HT58</accession>
<evidence type="ECO:0000313" key="3">
    <source>
        <dbReference type="WBParaSite" id="OFLC_0001067001-mRNA-1"/>
    </source>
</evidence>
<proteinExistence type="predicted"/>
<evidence type="ECO:0000313" key="1">
    <source>
        <dbReference type="EMBL" id="VDO70405.1"/>
    </source>
</evidence>
<dbReference type="WBParaSite" id="OFLC_0001067001-mRNA-1">
    <property type="protein sequence ID" value="OFLC_0001067001-mRNA-1"/>
    <property type="gene ID" value="OFLC_0001067001"/>
</dbReference>
<sequence length="56" mass="6874">MFIIDSHKHQRNYECYSYIIISKDGTEQLLEHLIQYEADGPFEHNFDVWKMRLRTI</sequence>
<keyword evidence="2" id="KW-1185">Reference proteome</keyword>
<dbReference type="STRING" id="387005.A0A183HT58"/>
<dbReference type="EMBL" id="UZAJ01014463">
    <property type="protein sequence ID" value="VDO70405.1"/>
    <property type="molecule type" value="Genomic_DNA"/>
</dbReference>
<evidence type="ECO:0000313" key="2">
    <source>
        <dbReference type="Proteomes" id="UP000267606"/>
    </source>
</evidence>
<organism evidence="3">
    <name type="scientific">Onchocerca flexuosa</name>
    <dbReference type="NCBI Taxonomy" id="387005"/>
    <lineage>
        <taxon>Eukaryota</taxon>
        <taxon>Metazoa</taxon>
        <taxon>Ecdysozoa</taxon>
        <taxon>Nematoda</taxon>
        <taxon>Chromadorea</taxon>
        <taxon>Rhabditida</taxon>
        <taxon>Spirurina</taxon>
        <taxon>Spiruromorpha</taxon>
        <taxon>Filarioidea</taxon>
        <taxon>Onchocercidae</taxon>
        <taxon>Onchocerca</taxon>
    </lineage>
</organism>
<reference evidence="3" key="1">
    <citation type="submission" date="2016-06" db="UniProtKB">
        <authorList>
            <consortium name="WormBaseParasite"/>
        </authorList>
    </citation>
    <scope>IDENTIFICATION</scope>
</reference>
<dbReference type="AlphaFoldDB" id="A0A183HT58"/>